<evidence type="ECO:0000313" key="2">
    <source>
        <dbReference type="Proteomes" id="UP001500368"/>
    </source>
</evidence>
<dbReference type="SUPFAM" id="SSF55961">
    <property type="entry name" value="Bet v1-like"/>
    <property type="match status" value="1"/>
</dbReference>
<dbReference type="EMBL" id="BAABLW010000007">
    <property type="protein sequence ID" value="GAA4919693.1"/>
    <property type="molecule type" value="Genomic_DNA"/>
</dbReference>
<keyword evidence="2" id="KW-1185">Reference proteome</keyword>
<sequence length="176" mass="19937">MIRNLHEREIVAPVREVGLLIDSLASTDDRLWPRDKWPAMRLNGPLGVGVAGGHGPVRYFVSEYVPGRYIEFEFTRPEGFNGRHSFTAIPHEADTTLLRHEILMSTHGTARFTWPLFYRPLHNALIEDCLDLAERDCGSAEGSPTSRSLWTRLLRAPISAQLAKRRARSVGRPTEH</sequence>
<dbReference type="Proteomes" id="UP001500368">
    <property type="component" value="Unassembled WGS sequence"/>
</dbReference>
<comment type="caution">
    <text evidence="1">The sequence shown here is derived from an EMBL/GenBank/DDBJ whole genome shotgun (WGS) entry which is preliminary data.</text>
</comment>
<name>A0ABP9FWS3_9MICC</name>
<protein>
    <recommendedName>
        <fullName evidence="3">SRPBCC family protein</fullName>
    </recommendedName>
</protein>
<evidence type="ECO:0008006" key="3">
    <source>
        <dbReference type="Google" id="ProtNLM"/>
    </source>
</evidence>
<proteinExistence type="predicted"/>
<evidence type="ECO:0000313" key="1">
    <source>
        <dbReference type="EMBL" id="GAA4919693.1"/>
    </source>
</evidence>
<organism evidence="1 2">
    <name type="scientific">Nesterenkonia rhizosphaerae</name>
    <dbReference type="NCBI Taxonomy" id="1348272"/>
    <lineage>
        <taxon>Bacteria</taxon>
        <taxon>Bacillati</taxon>
        <taxon>Actinomycetota</taxon>
        <taxon>Actinomycetes</taxon>
        <taxon>Micrococcales</taxon>
        <taxon>Micrococcaceae</taxon>
        <taxon>Nesterenkonia</taxon>
    </lineage>
</organism>
<gene>
    <name evidence="1" type="ORF">GCM10025790_14590</name>
</gene>
<accession>A0ABP9FWS3</accession>
<reference evidence="2" key="1">
    <citation type="journal article" date="2019" name="Int. J. Syst. Evol. Microbiol.">
        <title>The Global Catalogue of Microorganisms (GCM) 10K type strain sequencing project: providing services to taxonomists for standard genome sequencing and annotation.</title>
        <authorList>
            <consortium name="The Broad Institute Genomics Platform"/>
            <consortium name="The Broad Institute Genome Sequencing Center for Infectious Disease"/>
            <person name="Wu L."/>
            <person name="Ma J."/>
        </authorList>
    </citation>
    <scope>NUCLEOTIDE SEQUENCE [LARGE SCALE GENOMIC DNA]</scope>
    <source>
        <strain evidence="2">JCM 19129</strain>
    </source>
</reference>